<evidence type="ECO:0000256" key="2">
    <source>
        <dbReference type="SAM" id="MobiDB-lite"/>
    </source>
</evidence>
<dbReference type="Gene3D" id="2.130.10.80">
    <property type="entry name" value="Galactose oxidase/kelch, beta-propeller"/>
    <property type="match status" value="1"/>
</dbReference>
<feature type="chain" id="PRO_5047284837" description="WSC domain-containing protein" evidence="3">
    <location>
        <begin position="18"/>
        <end position="1257"/>
    </location>
</feature>
<dbReference type="InterPro" id="IPR014756">
    <property type="entry name" value="Ig_E-set"/>
</dbReference>
<dbReference type="InterPro" id="IPR037293">
    <property type="entry name" value="Gal_Oxidase_central_sf"/>
</dbReference>
<evidence type="ECO:0000256" key="3">
    <source>
        <dbReference type="SAM" id="SignalP"/>
    </source>
</evidence>
<feature type="domain" description="WSC" evidence="4">
    <location>
        <begin position="515"/>
        <end position="607"/>
    </location>
</feature>
<keyword evidence="6" id="KW-1185">Reference proteome</keyword>
<keyword evidence="1 3" id="KW-0732">Signal</keyword>
<feature type="compositionally biased region" description="Low complexity" evidence="2">
    <location>
        <begin position="490"/>
        <end position="510"/>
    </location>
</feature>
<gene>
    <name evidence="5" type="ORF">PRZ48_013202</name>
</gene>
<feature type="domain" description="WSC" evidence="4">
    <location>
        <begin position="38"/>
        <end position="132"/>
    </location>
</feature>
<feature type="domain" description="WSC" evidence="4">
    <location>
        <begin position="357"/>
        <end position="456"/>
    </location>
</feature>
<dbReference type="Pfam" id="PF07250">
    <property type="entry name" value="Glyoxal_oxid_N"/>
    <property type="match status" value="1"/>
</dbReference>
<dbReference type="Proteomes" id="UP001305779">
    <property type="component" value="Unassembled WGS sequence"/>
</dbReference>
<feature type="compositionally biased region" description="Low complexity" evidence="2">
    <location>
        <begin position="467"/>
        <end position="483"/>
    </location>
</feature>
<organism evidence="5 6">
    <name type="scientific">Zasmidium cellare</name>
    <name type="common">Wine cellar mold</name>
    <name type="synonym">Racodium cellare</name>
    <dbReference type="NCBI Taxonomy" id="395010"/>
    <lineage>
        <taxon>Eukaryota</taxon>
        <taxon>Fungi</taxon>
        <taxon>Dikarya</taxon>
        <taxon>Ascomycota</taxon>
        <taxon>Pezizomycotina</taxon>
        <taxon>Dothideomycetes</taxon>
        <taxon>Dothideomycetidae</taxon>
        <taxon>Mycosphaerellales</taxon>
        <taxon>Mycosphaerellaceae</taxon>
        <taxon>Zasmidium</taxon>
    </lineage>
</organism>
<feature type="signal peptide" evidence="3">
    <location>
        <begin position="1"/>
        <end position="17"/>
    </location>
</feature>
<dbReference type="CDD" id="cd02851">
    <property type="entry name" value="E_set_GO_C"/>
    <property type="match status" value="1"/>
</dbReference>
<dbReference type="PROSITE" id="PS51212">
    <property type="entry name" value="WSC"/>
    <property type="match status" value="6"/>
</dbReference>
<dbReference type="EMBL" id="JAXOVC010000011">
    <property type="protein sequence ID" value="KAK4495934.1"/>
    <property type="molecule type" value="Genomic_DNA"/>
</dbReference>
<dbReference type="InterPro" id="IPR002889">
    <property type="entry name" value="WSC_carb-bd"/>
</dbReference>
<dbReference type="Gene3D" id="2.60.40.10">
    <property type="entry name" value="Immunoglobulins"/>
    <property type="match status" value="1"/>
</dbReference>
<accession>A0ABR0E3C9</accession>
<dbReference type="PANTHER" id="PTHR32208">
    <property type="entry name" value="SECRETED PROTEIN-RELATED"/>
    <property type="match status" value="1"/>
</dbReference>
<comment type="caution">
    <text evidence="5">The sequence shown here is derived from an EMBL/GenBank/DDBJ whole genome shotgun (WGS) entry which is preliminary data.</text>
</comment>
<proteinExistence type="predicted"/>
<dbReference type="PANTHER" id="PTHR32208:SF105">
    <property type="entry name" value="COPPER RADICAL OXIDASE"/>
    <property type="match status" value="1"/>
</dbReference>
<evidence type="ECO:0000259" key="4">
    <source>
        <dbReference type="PROSITE" id="PS51212"/>
    </source>
</evidence>
<sequence>MRSGLISLALCALTTNAFVIKRDDIVLSPAANNSLPTNWTYVGCYNDSQQTRTLSGGGFNDANLMNGSACTAYCAKKNFVYAGTEYGDECYCGNMLAAPSSLQNDTKCSMPCAGNSSEACGAGNYLSIYFANKDVPKGPGVNPGPANWTSYGCWQDSGNPRTLAHTDTSIQFSNMTVAGCTSACANNGYTLAGVEYAGECYCDNWISKTAQNASIDDCNMACNGNASEFCGAGNRLNLYASGTVVPGPKPANMKTPKPINWVQQGCYTDNPGARTLGHGMDVIGGSKNMTNNNCAAACLNAGFTIAGTEYSGECFCDNSLQNGGAPATDGRCSMECNGNNNDVCGGPNGLTMMFFNGWYPQGCWVEGTNGARVLGSGQNVVGGSNNMTVENCVAACGKAKYSLAGVEYAGECWCGNSAANGGGPAPDGDAQCNMPCKGNSDEMCGGPNRLNVYQFNNANLYVPPKPTTTSTTAAPSPTTTNNNNGGGNDGPTVSLTSSTAVPTPSSPVDPNSIKPWKYQGCYTDTNGRSLTQQMPDNQTMTVESCIGQCSSKGYSIAGMQYGVQCFCDNYFHNSPQLVDDSECSMSCPGNTGETCGAGGRNSVYVNGTATAFKNPQPLTTNLLGNWSYTGCLSDNVNNNRVLPYMMTFPSNNSNLYCLTLCQQFGYGVAGTEYGEQCFCGDTLDYLNAGAQLIDNSTCSIRCSNDTQGSNGGEICGGANAISLYTWTGTPQNSWTYATGNAAGAYEFLIGGVTIPLLTAPSRNGKVTFLEKFGTGPGNDTGAYELDIALLDDFSKAWRPLHVQTDIFCSAGVTLPDRAGRQVNVGGWSRPSTEGVRIYWPDGKPGTWGTNDWEEDVDNVHLLTGRWYPSAMMMANGSILVMGGEEGSNGAPVPNLEVLPSPSGELLHCQYLQDTDPNNLYPFLVVLPSGNIFVAYYNSAKLLDPVSLQPIQDLPRAPGAVNNFDAGRTYPYEGTGVILPQIAPYTDPLEVLICGGSTPGAGIALDNCITIAPDTPNANWTLERMPSKRVMPCMCGLPDGTYLIANGAHQGYAGFGLANDPNLNAVLYDPSKPVGHRMTVMANTTVARLYHSEAVLLDDGRVLISGSDPEDGKHPQEYRVEVFVPPYLMGNPSRPAFNITDIDWAYGDSTTLSITAPGAGGPYKVSMLGAISSTHGNSMGQRTFFLAASCSGNSCSITAPPNANTCPPGWFQLFLVDSAGVPSHAIWVRVGGDPAGLGNWPDFDGFTLPGMGPVERLF</sequence>
<dbReference type="Pfam" id="PF01822">
    <property type="entry name" value="WSC"/>
    <property type="match status" value="6"/>
</dbReference>
<dbReference type="Pfam" id="PF09118">
    <property type="entry name" value="GO-like_E_set"/>
    <property type="match status" value="1"/>
</dbReference>
<dbReference type="SUPFAM" id="SSF50965">
    <property type="entry name" value="Galactose oxidase, central domain"/>
    <property type="match status" value="1"/>
</dbReference>
<evidence type="ECO:0000313" key="6">
    <source>
        <dbReference type="Proteomes" id="UP001305779"/>
    </source>
</evidence>
<feature type="domain" description="WSC" evidence="4">
    <location>
        <begin position="147"/>
        <end position="242"/>
    </location>
</feature>
<dbReference type="SMART" id="SM00321">
    <property type="entry name" value="WSC"/>
    <property type="match status" value="6"/>
</dbReference>
<dbReference type="InterPro" id="IPR011043">
    <property type="entry name" value="Gal_Oxase/kelch_b-propeller"/>
</dbReference>
<feature type="region of interest" description="Disordered" evidence="2">
    <location>
        <begin position="463"/>
        <end position="510"/>
    </location>
</feature>
<dbReference type="InterPro" id="IPR013783">
    <property type="entry name" value="Ig-like_fold"/>
</dbReference>
<evidence type="ECO:0000313" key="5">
    <source>
        <dbReference type="EMBL" id="KAK4495934.1"/>
    </source>
</evidence>
<dbReference type="InterPro" id="IPR009880">
    <property type="entry name" value="Glyoxal_oxidase_N"/>
</dbReference>
<evidence type="ECO:0000256" key="1">
    <source>
        <dbReference type="ARBA" id="ARBA00022729"/>
    </source>
</evidence>
<protein>
    <recommendedName>
        <fullName evidence="4">WSC domain-containing protein</fullName>
    </recommendedName>
</protein>
<name>A0ABR0E3C9_ZASCE</name>
<feature type="domain" description="WSC" evidence="4">
    <location>
        <begin position="625"/>
        <end position="727"/>
    </location>
</feature>
<dbReference type="InterPro" id="IPR015202">
    <property type="entry name" value="GO-like_E_set"/>
</dbReference>
<feature type="domain" description="WSC" evidence="4">
    <location>
        <begin position="260"/>
        <end position="356"/>
    </location>
</feature>
<dbReference type="SUPFAM" id="SSF81296">
    <property type="entry name" value="E set domains"/>
    <property type="match status" value="1"/>
</dbReference>
<reference evidence="5 6" key="1">
    <citation type="journal article" date="2023" name="G3 (Bethesda)">
        <title>A chromosome-level genome assembly of Zasmidium syzygii isolated from banana leaves.</title>
        <authorList>
            <person name="van Westerhoven A.C."/>
            <person name="Mehrabi R."/>
            <person name="Talebi R."/>
            <person name="Steentjes M.B.F."/>
            <person name="Corcolon B."/>
            <person name="Chong P.A."/>
            <person name="Kema G.H.J."/>
            <person name="Seidl M.F."/>
        </authorList>
    </citation>
    <scope>NUCLEOTIDE SEQUENCE [LARGE SCALE GENOMIC DNA]</scope>
    <source>
        <strain evidence="5 6">P124</strain>
    </source>
</reference>